<evidence type="ECO:0000256" key="7">
    <source>
        <dbReference type="ARBA" id="ARBA00022691"/>
    </source>
</evidence>
<dbReference type="GO" id="GO:0051989">
    <property type="term" value="F:coproporphyrinogen dehydrogenase activity"/>
    <property type="evidence" value="ECO:0007669"/>
    <property type="project" value="UniProtKB-EC"/>
</dbReference>
<dbReference type="InterPro" id="IPR034505">
    <property type="entry name" value="Coproporphyrinogen-III_oxidase"/>
</dbReference>
<dbReference type="EMBL" id="JAENIM010000032">
    <property type="protein sequence ID" value="MBK1790751.1"/>
    <property type="molecule type" value="Genomic_DNA"/>
</dbReference>
<evidence type="ECO:0000256" key="2">
    <source>
        <dbReference type="ARBA" id="ARBA00004785"/>
    </source>
</evidence>
<feature type="binding site" evidence="16">
    <location>
        <position position="64"/>
    </location>
    <ligand>
        <name>[4Fe-4S] cluster</name>
        <dbReference type="ChEBI" id="CHEBI:49883"/>
        <note>4Fe-4S-S-AdoMet</note>
    </ligand>
</feature>
<evidence type="ECO:0000256" key="1">
    <source>
        <dbReference type="ARBA" id="ARBA00004496"/>
    </source>
</evidence>
<dbReference type="Gene3D" id="3.30.750.200">
    <property type="match status" value="1"/>
</dbReference>
<evidence type="ECO:0000256" key="3">
    <source>
        <dbReference type="ARBA" id="ARBA00005493"/>
    </source>
</evidence>
<feature type="binding site" evidence="15">
    <location>
        <position position="51"/>
    </location>
    <ligand>
        <name>S-adenosyl-L-methionine</name>
        <dbReference type="ChEBI" id="CHEBI:59789"/>
        <label>1</label>
    </ligand>
</feature>
<dbReference type="PIRSF" id="PIRSF000167">
    <property type="entry name" value="HemN"/>
    <property type="match status" value="1"/>
</dbReference>
<evidence type="ECO:0000259" key="17">
    <source>
        <dbReference type="PROSITE" id="PS51918"/>
    </source>
</evidence>
<dbReference type="AlphaFoldDB" id="A0A8J7SIX8"/>
<evidence type="ECO:0000313" key="18">
    <source>
        <dbReference type="EMBL" id="MBK1790751.1"/>
    </source>
</evidence>
<evidence type="ECO:0000256" key="14">
    <source>
        <dbReference type="PIRNR" id="PIRNR000167"/>
    </source>
</evidence>
<reference evidence="18" key="1">
    <citation type="submission" date="2021-01" db="EMBL/GenBank/DDBJ databases">
        <title>Modified the classification status of verrucomicrobia.</title>
        <authorList>
            <person name="Feng X."/>
        </authorList>
    </citation>
    <scope>NUCLEOTIDE SEQUENCE</scope>
    <source>
        <strain evidence="18">_KCTC 22039</strain>
    </source>
</reference>
<feature type="domain" description="Radical SAM core" evidence="17">
    <location>
        <begin position="42"/>
        <end position="283"/>
    </location>
</feature>
<evidence type="ECO:0000256" key="15">
    <source>
        <dbReference type="PIRSR" id="PIRSR000167-1"/>
    </source>
</evidence>
<accession>A0A8J7SIX8</accession>
<keyword evidence="10 14" id="KW-0408">Iron</keyword>
<feature type="binding site" evidence="16">
    <location>
        <position position="57"/>
    </location>
    <ligand>
        <name>[4Fe-4S] cluster</name>
        <dbReference type="ChEBI" id="CHEBI:49883"/>
        <note>4Fe-4S-S-AdoMet</note>
    </ligand>
</feature>
<dbReference type="InterPro" id="IPR004558">
    <property type="entry name" value="Coprogen_oxidase_HemN"/>
</dbReference>
<evidence type="ECO:0000256" key="16">
    <source>
        <dbReference type="PIRSR" id="PIRSR000167-2"/>
    </source>
</evidence>
<dbReference type="SMART" id="SM00729">
    <property type="entry name" value="Elp3"/>
    <property type="match status" value="1"/>
</dbReference>
<comment type="cofactor">
    <cofactor evidence="14 16">
        <name>[4Fe-4S] cluster</name>
        <dbReference type="ChEBI" id="CHEBI:49883"/>
    </cofactor>
    <text evidence="14 16">Binds 1 [4Fe-4S] cluster. The cluster is coordinated with 3 cysteines and an exchangeable S-adenosyl-L-methionine.</text>
</comment>
<dbReference type="Pfam" id="PF06969">
    <property type="entry name" value="HemN_C"/>
    <property type="match status" value="1"/>
</dbReference>
<dbReference type="PROSITE" id="PS51918">
    <property type="entry name" value="RADICAL_SAM"/>
    <property type="match status" value="1"/>
</dbReference>
<dbReference type="SFLD" id="SFLDS00029">
    <property type="entry name" value="Radical_SAM"/>
    <property type="match status" value="1"/>
</dbReference>
<dbReference type="GO" id="GO:0005737">
    <property type="term" value="C:cytoplasm"/>
    <property type="evidence" value="ECO:0007669"/>
    <property type="project" value="UniProtKB-SubCell"/>
</dbReference>
<evidence type="ECO:0000256" key="13">
    <source>
        <dbReference type="ARBA" id="ARBA00048321"/>
    </source>
</evidence>
<dbReference type="SFLD" id="SFLDG01082">
    <property type="entry name" value="B12-binding_domain_containing"/>
    <property type="match status" value="1"/>
</dbReference>
<sequence>MLIPDLDLIRKYNQPGPRYTSYPTAPHFADSCPTAQLAAEPAKDRSPLSLYFHIPFCRKLCWFCGCTTIISTQQDRADQYLDYLEKEIDLLLPSIEGRKVHQLHFGGGTPNFLSPAQILRFSKFLHERFEFAPDAEMSAEFDPRTLDKARLDAFVELGINRASIGVQDIREEVQKAINRVQPHEVNVQVLEWLRAAGISSINMDLIYGLPFQTPETFQETLDQAIAYAPTRFAVFSYAHVPWIKPAQKILEAKTLPEPDEKIKMLGRIISTLTSADYHYIGMDHFAAQDDPLTIAHKNKTLQRNFQGYSTHAGLEICAFGMSSISQTARSYRQNYKELDQYCAALDEGRLPIERGLILNDDDLLRRDIIMSLMCHLEIDYAAKSAEHGIDFKAHFDRELEELKPMQDDGLIQLEDDKFTITQQGTLFIRNIAMKFDAYLAEGKGKYSKTV</sequence>
<dbReference type="CDD" id="cd01335">
    <property type="entry name" value="Radical_SAM"/>
    <property type="match status" value="1"/>
</dbReference>
<dbReference type="InterPro" id="IPR058240">
    <property type="entry name" value="rSAM_sf"/>
</dbReference>
<name>A0A8J7SIX8_9BACT</name>
<evidence type="ECO:0000256" key="9">
    <source>
        <dbReference type="ARBA" id="ARBA00023002"/>
    </source>
</evidence>
<evidence type="ECO:0000256" key="12">
    <source>
        <dbReference type="ARBA" id="ARBA00023244"/>
    </source>
</evidence>
<evidence type="ECO:0000256" key="8">
    <source>
        <dbReference type="ARBA" id="ARBA00022723"/>
    </source>
</evidence>
<evidence type="ECO:0000256" key="10">
    <source>
        <dbReference type="ARBA" id="ARBA00023004"/>
    </source>
</evidence>
<dbReference type="InterPro" id="IPR006638">
    <property type="entry name" value="Elp3/MiaA/NifB-like_rSAM"/>
</dbReference>
<feature type="binding site" evidence="15">
    <location>
        <position position="107"/>
    </location>
    <ligand>
        <name>S-adenosyl-L-methionine</name>
        <dbReference type="ChEBI" id="CHEBI:59789"/>
        <label>1</label>
    </ligand>
</feature>
<dbReference type="Gene3D" id="1.10.10.920">
    <property type="match status" value="1"/>
</dbReference>
<feature type="binding site" evidence="15">
    <location>
        <position position="324"/>
    </location>
    <ligand>
        <name>S-adenosyl-L-methionine</name>
        <dbReference type="ChEBI" id="CHEBI:59789"/>
        <label>1</label>
    </ligand>
</feature>
<feature type="binding site" evidence="15">
    <location>
        <begin position="108"/>
        <end position="109"/>
    </location>
    <ligand>
        <name>S-adenosyl-L-methionine</name>
        <dbReference type="ChEBI" id="CHEBI:59789"/>
        <label>2</label>
    </ligand>
</feature>
<feature type="binding site" evidence="15">
    <location>
        <position position="179"/>
    </location>
    <ligand>
        <name>S-adenosyl-L-methionine</name>
        <dbReference type="ChEBI" id="CHEBI:59789"/>
        <label>2</label>
    </ligand>
</feature>
<dbReference type="GO" id="GO:0006782">
    <property type="term" value="P:protoporphyrinogen IX biosynthetic process"/>
    <property type="evidence" value="ECO:0007669"/>
    <property type="project" value="UniProtKB-UniPathway"/>
</dbReference>
<gene>
    <name evidence="18" type="primary">hemN</name>
    <name evidence="18" type="ORF">JIN82_06240</name>
</gene>
<comment type="pathway">
    <text evidence="2 14">Porphyrin-containing compound metabolism; protoporphyrin-IX biosynthesis; protoporphyrinogen-IX from coproporphyrinogen-III (AdoMet route): step 1/1.</text>
</comment>
<dbReference type="Proteomes" id="UP000624703">
    <property type="component" value="Unassembled WGS sequence"/>
</dbReference>
<dbReference type="InterPro" id="IPR010723">
    <property type="entry name" value="HemN_C"/>
</dbReference>
<proteinExistence type="inferred from homology"/>
<keyword evidence="9 14" id="KW-0560">Oxidoreductase</keyword>
<comment type="caution">
    <text evidence="18">The sequence shown here is derived from an EMBL/GenBank/DDBJ whole genome shotgun (WGS) entry which is preliminary data.</text>
</comment>
<dbReference type="SUPFAM" id="SSF102114">
    <property type="entry name" value="Radical SAM enzymes"/>
    <property type="match status" value="1"/>
</dbReference>
<evidence type="ECO:0000256" key="11">
    <source>
        <dbReference type="ARBA" id="ARBA00023014"/>
    </source>
</evidence>
<feature type="binding site" evidence="15">
    <location>
        <position position="140"/>
    </location>
    <ligand>
        <name>S-adenosyl-L-methionine</name>
        <dbReference type="ChEBI" id="CHEBI:59789"/>
        <label>1</label>
    </ligand>
</feature>
<dbReference type="PANTHER" id="PTHR13932:SF6">
    <property type="entry name" value="OXYGEN-INDEPENDENT COPROPORPHYRINOGEN III OXIDASE"/>
    <property type="match status" value="1"/>
</dbReference>
<dbReference type="InterPro" id="IPR007197">
    <property type="entry name" value="rSAM"/>
</dbReference>
<keyword evidence="19" id="KW-1185">Reference proteome</keyword>
<dbReference type="UniPathway" id="UPA00251">
    <property type="reaction ID" value="UER00323"/>
</dbReference>
<dbReference type="GO" id="GO:0051539">
    <property type="term" value="F:4 iron, 4 sulfur cluster binding"/>
    <property type="evidence" value="ECO:0007669"/>
    <property type="project" value="UniProtKB-KW"/>
</dbReference>
<dbReference type="SFLD" id="SFLDG01065">
    <property type="entry name" value="anaerobic_coproporphyrinogen-I"/>
    <property type="match status" value="1"/>
</dbReference>
<dbReference type="GO" id="GO:0046872">
    <property type="term" value="F:metal ion binding"/>
    <property type="evidence" value="ECO:0007669"/>
    <property type="project" value="UniProtKB-KW"/>
</dbReference>
<comment type="catalytic activity">
    <reaction evidence="13 14">
        <text>coproporphyrinogen III + 2 S-adenosyl-L-methionine = protoporphyrinogen IX + 2 5'-deoxyadenosine + 2 L-methionine + 2 CO2</text>
        <dbReference type="Rhea" id="RHEA:15425"/>
        <dbReference type="ChEBI" id="CHEBI:16526"/>
        <dbReference type="ChEBI" id="CHEBI:17319"/>
        <dbReference type="ChEBI" id="CHEBI:57307"/>
        <dbReference type="ChEBI" id="CHEBI:57309"/>
        <dbReference type="ChEBI" id="CHEBI:57844"/>
        <dbReference type="ChEBI" id="CHEBI:59789"/>
        <dbReference type="EC" id="1.3.98.3"/>
    </reaction>
</comment>
<keyword evidence="11 14" id="KW-0411">Iron-sulfur</keyword>
<dbReference type="NCBIfam" id="TIGR00538">
    <property type="entry name" value="hemN"/>
    <property type="match status" value="1"/>
</dbReference>
<dbReference type="GO" id="GO:0004109">
    <property type="term" value="F:coproporphyrinogen oxidase activity"/>
    <property type="evidence" value="ECO:0007669"/>
    <property type="project" value="InterPro"/>
</dbReference>
<feature type="binding site" evidence="15">
    <location>
        <position position="167"/>
    </location>
    <ligand>
        <name>S-adenosyl-L-methionine</name>
        <dbReference type="ChEBI" id="CHEBI:59789"/>
        <label>2</label>
    </ligand>
</feature>
<comment type="subunit">
    <text evidence="4">Monomer.</text>
</comment>
<feature type="binding site" evidence="15">
    <location>
        <position position="238"/>
    </location>
    <ligand>
        <name>S-adenosyl-L-methionine</name>
        <dbReference type="ChEBI" id="CHEBI:59789"/>
        <label>2</label>
    </ligand>
</feature>
<feature type="binding site" evidence="15">
    <location>
        <begin position="63"/>
        <end position="65"/>
    </location>
    <ligand>
        <name>S-adenosyl-L-methionine</name>
        <dbReference type="ChEBI" id="CHEBI:59789"/>
        <label>2</label>
    </ligand>
</feature>
<feature type="binding site" evidence="15">
    <location>
        <position position="204"/>
    </location>
    <ligand>
        <name>S-adenosyl-L-methionine</name>
        <dbReference type="ChEBI" id="CHEBI:59789"/>
        <label>2</label>
    </ligand>
</feature>
<feature type="binding site" evidence="16">
    <location>
        <position position="61"/>
    </location>
    <ligand>
        <name>[4Fe-4S] cluster</name>
        <dbReference type="ChEBI" id="CHEBI:49883"/>
        <note>4Fe-4S-S-AdoMet</note>
    </ligand>
</feature>
<evidence type="ECO:0000313" key="19">
    <source>
        <dbReference type="Proteomes" id="UP000624703"/>
    </source>
</evidence>
<evidence type="ECO:0000256" key="6">
    <source>
        <dbReference type="ARBA" id="ARBA00022490"/>
    </source>
</evidence>
<dbReference type="PANTHER" id="PTHR13932">
    <property type="entry name" value="COPROPORPHYRINIGEN III OXIDASE"/>
    <property type="match status" value="1"/>
</dbReference>
<comment type="similarity">
    <text evidence="3 14">Belongs to the anaerobic coproporphyrinogen-III oxidase family.</text>
</comment>
<evidence type="ECO:0000256" key="4">
    <source>
        <dbReference type="ARBA" id="ARBA00011245"/>
    </source>
</evidence>
<protein>
    <recommendedName>
        <fullName evidence="14">Coproporphyrinogen-III oxidase</fullName>
        <ecNumber evidence="14">1.3.98.3</ecNumber>
    </recommendedName>
</protein>
<comment type="subcellular location">
    <subcellularLocation>
        <location evidence="1 14">Cytoplasm</location>
    </subcellularLocation>
</comment>
<keyword evidence="6 14" id="KW-0963">Cytoplasm</keyword>
<keyword evidence="5 14" id="KW-0004">4Fe-4S</keyword>
<organism evidence="18 19">
    <name type="scientific">Persicirhabdus sediminis</name>
    <dbReference type="NCBI Taxonomy" id="454144"/>
    <lineage>
        <taxon>Bacteria</taxon>
        <taxon>Pseudomonadati</taxon>
        <taxon>Verrucomicrobiota</taxon>
        <taxon>Verrucomicrobiia</taxon>
        <taxon>Verrucomicrobiales</taxon>
        <taxon>Verrucomicrobiaceae</taxon>
        <taxon>Persicirhabdus</taxon>
    </lineage>
</organism>
<keyword evidence="12 14" id="KW-0627">Porphyrin biosynthesis</keyword>
<keyword evidence="7 14" id="KW-0949">S-adenosyl-L-methionine</keyword>
<evidence type="ECO:0000256" key="5">
    <source>
        <dbReference type="ARBA" id="ARBA00022485"/>
    </source>
</evidence>
<dbReference type="EC" id="1.3.98.3" evidence="14"/>
<dbReference type="FunFam" id="1.10.10.920:FF:000001">
    <property type="entry name" value="Coproporphyrinogen-III oxidase"/>
    <property type="match status" value="1"/>
</dbReference>
<dbReference type="Pfam" id="PF04055">
    <property type="entry name" value="Radical_SAM"/>
    <property type="match status" value="1"/>
</dbReference>
<keyword evidence="8 14" id="KW-0479">Metal-binding</keyword>